<dbReference type="CDD" id="cd06464">
    <property type="entry name" value="ACD_sHsps-like"/>
    <property type="match status" value="1"/>
</dbReference>
<name>A0A0B7MAE9_9FIRM</name>
<evidence type="ECO:0000256" key="2">
    <source>
        <dbReference type="RuleBase" id="RU003616"/>
    </source>
</evidence>
<dbReference type="Proteomes" id="UP000046155">
    <property type="component" value="Unassembled WGS sequence"/>
</dbReference>
<keyword evidence="4" id="KW-0346">Stress response</keyword>
<dbReference type="AlphaFoldDB" id="A0A0B7MAE9"/>
<evidence type="ECO:0000313" key="4">
    <source>
        <dbReference type="EMBL" id="CEO87474.1"/>
    </source>
</evidence>
<evidence type="ECO:0000256" key="1">
    <source>
        <dbReference type="PROSITE-ProRule" id="PRU00285"/>
    </source>
</evidence>
<dbReference type="SUPFAM" id="SSF49764">
    <property type="entry name" value="HSP20-like chaperones"/>
    <property type="match status" value="1"/>
</dbReference>
<dbReference type="InterPro" id="IPR008978">
    <property type="entry name" value="HSP20-like_chaperone"/>
</dbReference>
<dbReference type="InterPro" id="IPR031107">
    <property type="entry name" value="Small_HSP"/>
</dbReference>
<protein>
    <submittedName>
        <fullName evidence="4">Putative Heat shock protein Hsp20</fullName>
    </submittedName>
</protein>
<evidence type="ECO:0000259" key="3">
    <source>
        <dbReference type="PROSITE" id="PS01031"/>
    </source>
</evidence>
<accession>A0A0B7MAE9</accession>
<feature type="domain" description="SHSP" evidence="3">
    <location>
        <begin position="37"/>
        <end position="149"/>
    </location>
</feature>
<keyword evidence="5" id="KW-1185">Reference proteome</keyword>
<dbReference type="InterPro" id="IPR002068">
    <property type="entry name" value="A-crystallin/Hsp20_dom"/>
</dbReference>
<reference evidence="5" key="1">
    <citation type="submission" date="2015-01" db="EMBL/GenBank/DDBJ databases">
        <authorList>
            <person name="Manzoor Shahid"/>
            <person name="Zubair Saima"/>
        </authorList>
    </citation>
    <scope>NUCLEOTIDE SEQUENCE [LARGE SCALE GENOMIC DNA]</scope>
    <source>
        <strain evidence="5">Sp3</strain>
    </source>
</reference>
<dbReference type="PANTHER" id="PTHR11527">
    <property type="entry name" value="HEAT-SHOCK PROTEIN 20 FAMILY MEMBER"/>
    <property type="match status" value="1"/>
</dbReference>
<sequence>MSMMRKDPWRELANFRDSVNRLFDETVGKRLPVPSWPGWMEWKPSVDIVDEGEQFVVKADLPGYSSENIKIKVTENSVSIRGELKEEKEFQDTCYQVRERSAGSFSRTLPFSILLKPEESKASFKNGVLEITLPKAEVPKGRTLDIETE</sequence>
<comment type="similarity">
    <text evidence="1 2">Belongs to the small heat shock protein (HSP20) family.</text>
</comment>
<gene>
    <name evidence="4" type="ORF">SSCH_1060017</name>
</gene>
<dbReference type="Pfam" id="PF00011">
    <property type="entry name" value="HSP20"/>
    <property type="match status" value="1"/>
</dbReference>
<dbReference type="OrthoDB" id="9811615at2"/>
<dbReference type="EMBL" id="CDRZ01000009">
    <property type="protein sequence ID" value="CEO87474.1"/>
    <property type="molecule type" value="Genomic_DNA"/>
</dbReference>
<organism evidence="4 5">
    <name type="scientific">Syntrophaceticus schinkii</name>
    <dbReference type="NCBI Taxonomy" id="499207"/>
    <lineage>
        <taxon>Bacteria</taxon>
        <taxon>Bacillati</taxon>
        <taxon>Bacillota</taxon>
        <taxon>Clostridia</taxon>
        <taxon>Thermoanaerobacterales</taxon>
        <taxon>Thermoanaerobacterales Family III. Incertae Sedis</taxon>
        <taxon>Syntrophaceticus</taxon>
    </lineage>
</organism>
<proteinExistence type="inferred from homology"/>
<dbReference type="PROSITE" id="PS01031">
    <property type="entry name" value="SHSP"/>
    <property type="match status" value="1"/>
</dbReference>
<dbReference type="Gene3D" id="2.60.40.790">
    <property type="match status" value="1"/>
</dbReference>
<dbReference type="RefSeq" id="WP_044663839.1">
    <property type="nucleotide sequence ID" value="NZ_CDRZ01000009.1"/>
</dbReference>
<evidence type="ECO:0000313" key="5">
    <source>
        <dbReference type="Proteomes" id="UP000046155"/>
    </source>
</evidence>